<dbReference type="InterPro" id="IPR040079">
    <property type="entry name" value="Glutathione_S-Trfase"/>
</dbReference>
<protein>
    <recommendedName>
        <fullName evidence="4">Glutathione transferase</fullName>
    </recommendedName>
</protein>
<accession>A0A7S0LV03</accession>
<dbReference type="SFLD" id="SFLDS00019">
    <property type="entry name" value="Glutathione_Transferase_(cytos"/>
    <property type="match status" value="1"/>
</dbReference>
<dbReference type="EMBL" id="HBEZ01000416">
    <property type="protein sequence ID" value="CAD8622513.1"/>
    <property type="molecule type" value="Transcribed_RNA"/>
</dbReference>
<dbReference type="InterPro" id="IPR036282">
    <property type="entry name" value="Glutathione-S-Trfase_C_sf"/>
</dbReference>
<dbReference type="PANTHER" id="PTHR11571">
    <property type="entry name" value="GLUTATHIONE S-TRANSFERASE"/>
    <property type="match status" value="1"/>
</dbReference>
<dbReference type="SUPFAM" id="SSF52833">
    <property type="entry name" value="Thioredoxin-like"/>
    <property type="match status" value="1"/>
</dbReference>
<reference evidence="3" key="1">
    <citation type="submission" date="2021-01" db="EMBL/GenBank/DDBJ databases">
        <authorList>
            <person name="Corre E."/>
            <person name="Pelletier E."/>
            <person name="Niang G."/>
            <person name="Scheremetjew M."/>
            <person name="Finn R."/>
            <person name="Kale V."/>
            <person name="Holt S."/>
            <person name="Cochrane G."/>
            <person name="Meng A."/>
            <person name="Brown T."/>
            <person name="Cohen L."/>
        </authorList>
    </citation>
    <scope>NUCLEOTIDE SEQUENCE</scope>
    <source>
        <strain evidence="3">CCAP979/52</strain>
    </source>
</reference>
<dbReference type="SFLD" id="SFLDG00363">
    <property type="entry name" value="AMPS_(cytGST):_Alpha-__Mu-__Pi"/>
    <property type="match status" value="1"/>
</dbReference>
<dbReference type="GO" id="GO:0006749">
    <property type="term" value="P:glutathione metabolic process"/>
    <property type="evidence" value="ECO:0007669"/>
    <property type="project" value="TreeGrafter"/>
</dbReference>
<dbReference type="InterPro" id="IPR010987">
    <property type="entry name" value="Glutathione-S-Trfase_C-like"/>
</dbReference>
<evidence type="ECO:0000313" key="3">
    <source>
        <dbReference type="EMBL" id="CAD8622513.1"/>
    </source>
</evidence>
<dbReference type="InterPro" id="IPR036249">
    <property type="entry name" value="Thioredoxin-like_sf"/>
</dbReference>
<dbReference type="PANTHER" id="PTHR11571:SF150">
    <property type="entry name" value="GLUTATHIONE S-TRANSFERASE"/>
    <property type="match status" value="1"/>
</dbReference>
<dbReference type="PROSITE" id="PS50404">
    <property type="entry name" value="GST_NTER"/>
    <property type="match status" value="1"/>
</dbReference>
<dbReference type="InterPro" id="IPR050213">
    <property type="entry name" value="GST_superfamily"/>
</dbReference>
<dbReference type="SFLD" id="SFLDG01205">
    <property type="entry name" value="AMPS.1"/>
    <property type="match status" value="1"/>
</dbReference>
<dbReference type="SUPFAM" id="SSF47616">
    <property type="entry name" value="GST C-terminal domain-like"/>
    <property type="match status" value="1"/>
</dbReference>
<dbReference type="AlphaFoldDB" id="A0A7S0LV03"/>
<dbReference type="Pfam" id="PF02798">
    <property type="entry name" value="GST_N"/>
    <property type="match status" value="1"/>
</dbReference>
<dbReference type="GO" id="GO:0004364">
    <property type="term" value="F:glutathione transferase activity"/>
    <property type="evidence" value="ECO:0007669"/>
    <property type="project" value="TreeGrafter"/>
</dbReference>
<organism evidence="3">
    <name type="scientific">Cryptomonas curvata</name>
    <dbReference type="NCBI Taxonomy" id="233186"/>
    <lineage>
        <taxon>Eukaryota</taxon>
        <taxon>Cryptophyceae</taxon>
        <taxon>Cryptomonadales</taxon>
        <taxon>Cryptomonadaceae</taxon>
        <taxon>Cryptomonas</taxon>
    </lineage>
</organism>
<dbReference type="PROSITE" id="PS50405">
    <property type="entry name" value="GST_CTER"/>
    <property type="match status" value="1"/>
</dbReference>
<dbReference type="InterPro" id="IPR004046">
    <property type="entry name" value="GST_C"/>
</dbReference>
<proteinExistence type="predicted"/>
<feature type="domain" description="GST C-terminal" evidence="2">
    <location>
        <begin position="83"/>
        <end position="222"/>
    </location>
</feature>
<evidence type="ECO:0008006" key="4">
    <source>
        <dbReference type="Google" id="ProtNLM"/>
    </source>
</evidence>
<dbReference type="InterPro" id="IPR004045">
    <property type="entry name" value="Glutathione_S-Trfase_N"/>
</dbReference>
<feature type="domain" description="GST N-terminal" evidence="1">
    <location>
        <begin position="3"/>
        <end position="81"/>
    </location>
</feature>
<dbReference type="Gene3D" id="1.20.1050.10">
    <property type="match status" value="1"/>
</dbReference>
<dbReference type="Pfam" id="PF14497">
    <property type="entry name" value="GST_C_3"/>
    <property type="match status" value="1"/>
</dbReference>
<evidence type="ECO:0000259" key="2">
    <source>
        <dbReference type="PROSITE" id="PS50405"/>
    </source>
</evidence>
<name>A0A7S0LV03_9CRYP</name>
<gene>
    <name evidence="3" type="ORF">CCUR1050_LOCUS187</name>
</gene>
<sequence length="222" mass="24575">MAPKLKLTYFNMEGAAEKVRLALKLGGLEFEDDRIDFANWPAFKSTTPYGQVPLLTIDDKPPVTQSFAMLRYVGRLSGLFPEDLTLALQVDEICGLQDDFARAISPSMYVAMRPQVFGYPEDLPEAERKTLQAKMRASLMADGGDVPRFLGYFEAILAKNGTGYFCGSTATIADCTMLPAFRMLKSGRLDGIPTTVLDAYPNITAFVDRMHELPAIKAHYAK</sequence>
<evidence type="ECO:0000259" key="1">
    <source>
        <dbReference type="PROSITE" id="PS50404"/>
    </source>
</evidence>
<dbReference type="Gene3D" id="3.40.30.10">
    <property type="entry name" value="Glutaredoxin"/>
    <property type="match status" value="1"/>
</dbReference>
<dbReference type="CDD" id="cd03039">
    <property type="entry name" value="GST_N_Sigma_like"/>
    <property type="match status" value="1"/>
</dbReference>